<reference evidence="1" key="2">
    <citation type="journal article" date="2015" name="Fish Shellfish Immunol.">
        <title>Early steps in the European eel (Anguilla anguilla)-Vibrio vulnificus interaction in the gills: Role of the RtxA13 toxin.</title>
        <authorList>
            <person name="Callol A."/>
            <person name="Pajuelo D."/>
            <person name="Ebbesson L."/>
            <person name="Teles M."/>
            <person name="MacKenzie S."/>
            <person name="Amaro C."/>
        </authorList>
    </citation>
    <scope>NUCLEOTIDE SEQUENCE</scope>
</reference>
<reference evidence="1" key="1">
    <citation type="submission" date="2014-11" db="EMBL/GenBank/DDBJ databases">
        <authorList>
            <person name="Amaro Gonzalez C."/>
        </authorList>
    </citation>
    <scope>NUCLEOTIDE SEQUENCE</scope>
</reference>
<name>A0A0E9PII1_ANGAN</name>
<protein>
    <submittedName>
        <fullName evidence="1">Uncharacterized protein</fullName>
    </submittedName>
</protein>
<proteinExistence type="predicted"/>
<dbReference type="EMBL" id="GBXM01104161">
    <property type="protein sequence ID" value="JAH04416.1"/>
    <property type="molecule type" value="Transcribed_RNA"/>
</dbReference>
<sequence length="21" mass="2487">MNCFSLKHDFGIFTVLLLFQL</sequence>
<dbReference type="AlphaFoldDB" id="A0A0E9PII1"/>
<accession>A0A0E9PII1</accession>
<organism evidence="1">
    <name type="scientific">Anguilla anguilla</name>
    <name type="common">European freshwater eel</name>
    <name type="synonym">Muraena anguilla</name>
    <dbReference type="NCBI Taxonomy" id="7936"/>
    <lineage>
        <taxon>Eukaryota</taxon>
        <taxon>Metazoa</taxon>
        <taxon>Chordata</taxon>
        <taxon>Craniata</taxon>
        <taxon>Vertebrata</taxon>
        <taxon>Euteleostomi</taxon>
        <taxon>Actinopterygii</taxon>
        <taxon>Neopterygii</taxon>
        <taxon>Teleostei</taxon>
        <taxon>Anguilliformes</taxon>
        <taxon>Anguillidae</taxon>
        <taxon>Anguilla</taxon>
    </lineage>
</organism>
<evidence type="ECO:0000313" key="1">
    <source>
        <dbReference type="EMBL" id="JAH04416.1"/>
    </source>
</evidence>